<sequence length="304" mass="34645">MSKVVISKTKVVVMKKLHSTHEGTLRIMDKLLPCAVLEDGTRIISSSAVYAAFDRPRKGKIQDREDRTNLPTFIASNNLKPYVEQGLQEVTKLIEYLDKTKKPKKGYKAEILPALCDVYLQARKDNKLVKSQQKLADTSEMMVRSLAKVGVTALVDEATGYQNVRAKDALQALLDKYLIKEFAAWAKRFPPEFYNEVFRLRKWNINKINSSRRPCYAAQLTSDIVYDRLAPGILEELKHLKVDSEVKHVKLHQFLSPDLGHPALTQHLHTVTALMKACDNWDQFKVMIDKIIPKKNIEVIMGNA</sequence>
<dbReference type="Pfam" id="PF10546">
    <property type="entry name" value="P63C"/>
    <property type="match status" value="1"/>
</dbReference>
<keyword evidence="2" id="KW-0614">Plasmid</keyword>
<evidence type="ECO:0000313" key="3">
    <source>
        <dbReference type="Proteomes" id="UP001326613"/>
    </source>
</evidence>
<gene>
    <name evidence="2" type="ORF">Trichorick_01401</name>
</gene>
<geneLocation type="plasmid" evidence="2 3">
    <name>unnamed1</name>
</geneLocation>
<keyword evidence="3" id="KW-1185">Reference proteome</keyword>
<dbReference type="EMBL" id="CP112933">
    <property type="protein sequence ID" value="WPY01488.1"/>
    <property type="molecule type" value="Genomic_DNA"/>
</dbReference>
<feature type="domain" description="Bacteriophage Mx8 p63 C-terminal" evidence="1">
    <location>
        <begin position="173"/>
        <end position="264"/>
    </location>
</feature>
<protein>
    <submittedName>
        <fullName evidence="2">P63C domain-containing protein</fullName>
    </submittedName>
</protein>
<reference evidence="2 3" key="1">
    <citation type="submission" date="2022-10" db="EMBL/GenBank/DDBJ databases">
        <title>Host association and intracellularity evolved multiple times independently in the Rickettsiales.</title>
        <authorList>
            <person name="Castelli M."/>
            <person name="Nardi T."/>
            <person name="Gammuto L."/>
            <person name="Bellinzona G."/>
            <person name="Sabaneyeva E."/>
            <person name="Potekhin A."/>
            <person name="Serra V."/>
            <person name="Petroni G."/>
            <person name="Sassera D."/>
        </authorList>
    </citation>
    <scope>NUCLEOTIDE SEQUENCE [LARGE SCALE GENOMIC DNA]</scope>
    <source>
        <strain evidence="2 3">Kr 154-4</strain>
        <plasmid evidence="2 3">unnamed1</plasmid>
    </source>
</reference>
<evidence type="ECO:0000313" key="2">
    <source>
        <dbReference type="EMBL" id="WPY01488.1"/>
    </source>
</evidence>
<dbReference type="InterPro" id="IPR018874">
    <property type="entry name" value="Phage_Mx8_p63_C"/>
</dbReference>
<dbReference type="RefSeq" id="WP_323738961.1">
    <property type="nucleotide sequence ID" value="NZ_CP112933.1"/>
</dbReference>
<organism evidence="2 3">
    <name type="scientific">Candidatus Trichorickettsia mobilis</name>
    <dbReference type="NCBI Taxonomy" id="1346319"/>
    <lineage>
        <taxon>Bacteria</taxon>
        <taxon>Pseudomonadati</taxon>
        <taxon>Pseudomonadota</taxon>
        <taxon>Alphaproteobacteria</taxon>
        <taxon>Rickettsiales</taxon>
        <taxon>Rickettsiaceae</taxon>
        <taxon>Rickettsieae</taxon>
        <taxon>Candidatus Trichorickettsia</taxon>
    </lineage>
</organism>
<accession>A0ABZ0UTW6</accession>
<proteinExistence type="predicted"/>
<dbReference type="Proteomes" id="UP001326613">
    <property type="component" value="Plasmid unnamed1"/>
</dbReference>
<name>A0ABZ0UTW6_9RICK</name>
<evidence type="ECO:0000259" key="1">
    <source>
        <dbReference type="Pfam" id="PF10546"/>
    </source>
</evidence>